<sequence length="72" mass="7588">MARHPFEPTENGAPASPKSAGPELVTGDSVTIGRRRYPIEQVGRVITRKDGPAFRSGGVLRAPSTRGGTAFP</sequence>
<feature type="region of interest" description="Disordered" evidence="1">
    <location>
        <begin position="48"/>
        <end position="72"/>
    </location>
</feature>
<feature type="region of interest" description="Disordered" evidence="1">
    <location>
        <begin position="1"/>
        <end position="31"/>
    </location>
</feature>
<evidence type="ECO:0000256" key="1">
    <source>
        <dbReference type="SAM" id="MobiDB-lite"/>
    </source>
</evidence>
<reference evidence="2 3" key="1">
    <citation type="submission" date="2024-09" db="EMBL/GenBank/DDBJ databases">
        <title>The Natural Products Discovery Center: Release of the First 8490 Sequenced Strains for Exploring Actinobacteria Biosynthetic Diversity.</title>
        <authorList>
            <person name="Kalkreuter E."/>
            <person name="Kautsar S.A."/>
            <person name="Yang D."/>
            <person name="Bader C.D."/>
            <person name="Teijaro C.N."/>
            <person name="Fluegel L."/>
            <person name="Davis C.M."/>
            <person name="Simpson J.R."/>
            <person name="Lauterbach L."/>
            <person name="Steele A.D."/>
            <person name="Gui C."/>
            <person name="Meng S."/>
            <person name="Li G."/>
            <person name="Viehrig K."/>
            <person name="Ye F."/>
            <person name="Su P."/>
            <person name="Kiefer A.F."/>
            <person name="Nichols A."/>
            <person name="Cepeda A.J."/>
            <person name="Yan W."/>
            <person name="Fan B."/>
            <person name="Jiang Y."/>
            <person name="Adhikari A."/>
            <person name="Zheng C.-J."/>
            <person name="Schuster L."/>
            <person name="Cowan T.M."/>
            <person name="Smanski M.J."/>
            <person name="Chevrette M.G."/>
            <person name="De Carvalho L.P.S."/>
            <person name="Shen B."/>
        </authorList>
    </citation>
    <scope>NUCLEOTIDE SEQUENCE [LARGE SCALE GENOMIC DNA]</scope>
    <source>
        <strain evidence="2 3">NPDC059500</strain>
    </source>
</reference>
<dbReference type="NCBIfam" id="NF038312">
    <property type="entry name" value="SCO5918_fam"/>
    <property type="match status" value="1"/>
</dbReference>
<keyword evidence="3" id="KW-1185">Reference proteome</keyword>
<comment type="caution">
    <text evidence="2">The sequence shown here is derived from an EMBL/GenBank/DDBJ whole genome shotgun (WGS) entry which is preliminary data.</text>
</comment>
<accession>A0ABW6H6W4</accession>
<dbReference type="Proteomes" id="UP001599756">
    <property type="component" value="Unassembled WGS sequence"/>
</dbReference>
<dbReference type="RefSeq" id="WP_381798886.1">
    <property type="nucleotide sequence ID" value="NZ_JBHYTS010000025.1"/>
</dbReference>
<protein>
    <submittedName>
        <fullName evidence="2">SCO5918 family protein</fullName>
    </submittedName>
</protein>
<dbReference type="EMBL" id="JBHYTS010000025">
    <property type="protein sequence ID" value="MFE1752344.1"/>
    <property type="molecule type" value="Genomic_DNA"/>
</dbReference>
<gene>
    <name evidence="2" type="ORF">ACFW88_17685</name>
</gene>
<dbReference type="InterPro" id="IPR047719">
    <property type="entry name" value="SCO5918-like"/>
</dbReference>
<name>A0ABW6H6W4_9ACTN</name>
<evidence type="ECO:0000313" key="3">
    <source>
        <dbReference type="Proteomes" id="UP001599756"/>
    </source>
</evidence>
<organism evidence="2 3">
    <name type="scientific">Streptomyces anandii</name>
    <dbReference type="NCBI Taxonomy" id="285454"/>
    <lineage>
        <taxon>Bacteria</taxon>
        <taxon>Bacillati</taxon>
        <taxon>Actinomycetota</taxon>
        <taxon>Actinomycetes</taxon>
        <taxon>Kitasatosporales</taxon>
        <taxon>Streptomycetaceae</taxon>
        <taxon>Streptomyces</taxon>
    </lineage>
</organism>
<proteinExistence type="predicted"/>
<evidence type="ECO:0000313" key="2">
    <source>
        <dbReference type="EMBL" id="MFE1752344.1"/>
    </source>
</evidence>